<keyword evidence="2" id="KW-1185">Reference proteome</keyword>
<reference evidence="1 2" key="1">
    <citation type="submission" date="2020-02" db="EMBL/GenBank/DDBJ databases">
        <authorList>
            <person name="Ferguson B K."/>
        </authorList>
    </citation>
    <scope>NUCLEOTIDE SEQUENCE [LARGE SCALE GENOMIC DNA]</scope>
</reference>
<dbReference type="EMBL" id="CADCXU010029526">
    <property type="protein sequence ID" value="CAB0015793.1"/>
    <property type="molecule type" value="Genomic_DNA"/>
</dbReference>
<evidence type="ECO:0000313" key="2">
    <source>
        <dbReference type="Proteomes" id="UP000479000"/>
    </source>
</evidence>
<organism evidence="1 2">
    <name type="scientific">Nesidiocoris tenuis</name>
    <dbReference type="NCBI Taxonomy" id="355587"/>
    <lineage>
        <taxon>Eukaryota</taxon>
        <taxon>Metazoa</taxon>
        <taxon>Ecdysozoa</taxon>
        <taxon>Arthropoda</taxon>
        <taxon>Hexapoda</taxon>
        <taxon>Insecta</taxon>
        <taxon>Pterygota</taxon>
        <taxon>Neoptera</taxon>
        <taxon>Paraneoptera</taxon>
        <taxon>Hemiptera</taxon>
        <taxon>Heteroptera</taxon>
        <taxon>Panheteroptera</taxon>
        <taxon>Cimicomorpha</taxon>
        <taxon>Miridae</taxon>
        <taxon>Dicyphina</taxon>
        <taxon>Nesidiocoris</taxon>
    </lineage>
</organism>
<sequence length="193" mass="21712">MASSTIPQELCSVLWGVGGKVPLLVALSTVLHVENDQGLLIASGRFSCEVLCRPLRPPEVPRSKCCIHPSIHILHPIHTRIHPVPIPTILPYRKTRFLEVPEQSAASSCRGRSPFFAAAGTLIGCCSLPMTDADPRQRDTILEQRCDHTQVYSYRERILCRTADVLKTVPIIVENRSLQMKNQKKRNQCKRRK</sequence>
<proteinExistence type="predicted"/>
<feature type="non-terminal residue" evidence="1">
    <location>
        <position position="193"/>
    </location>
</feature>
<dbReference type="Proteomes" id="UP000479000">
    <property type="component" value="Unassembled WGS sequence"/>
</dbReference>
<evidence type="ECO:0000313" key="1">
    <source>
        <dbReference type="EMBL" id="CAB0015793.1"/>
    </source>
</evidence>
<name>A0A6H5HES3_9HEMI</name>
<dbReference type="AlphaFoldDB" id="A0A6H5HES3"/>
<gene>
    <name evidence="1" type="ORF">NTEN_LOCUS20133</name>
</gene>
<accession>A0A6H5HES3</accession>
<protein>
    <submittedName>
        <fullName evidence="1">Uncharacterized protein</fullName>
    </submittedName>
</protein>